<feature type="chain" id="PRO_5043126222" evidence="3">
    <location>
        <begin position="20"/>
        <end position="928"/>
    </location>
</feature>
<dbReference type="OMA" id="GHWRERC"/>
<reference evidence="6" key="1">
    <citation type="submission" date="2017-02" db="UniProtKB">
        <authorList>
            <consortium name="WormBaseParasite"/>
        </authorList>
    </citation>
    <scope>IDENTIFICATION</scope>
</reference>
<evidence type="ECO:0000256" key="3">
    <source>
        <dbReference type="SAM" id="SignalP"/>
    </source>
</evidence>
<dbReference type="STRING" id="103827.A0A0N5CLX6"/>
<dbReference type="Gene3D" id="1.20.1070.10">
    <property type="entry name" value="Rhodopsin 7-helix transmembrane proteins"/>
    <property type="match status" value="1"/>
</dbReference>
<keyword evidence="2" id="KW-0472">Membrane</keyword>
<gene>
    <name evidence="4" type="ORF">TCLT_LOCUS1130</name>
</gene>
<dbReference type="EMBL" id="UYYF01000121">
    <property type="protein sequence ID" value="VDM96397.1"/>
    <property type="molecule type" value="Genomic_DNA"/>
</dbReference>
<evidence type="ECO:0000256" key="1">
    <source>
        <dbReference type="SAM" id="MobiDB-lite"/>
    </source>
</evidence>
<protein>
    <submittedName>
        <fullName evidence="6">Protein smoothened</fullName>
    </submittedName>
</protein>
<feature type="region of interest" description="Disordered" evidence="1">
    <location>
        <begin position="683"/>
        <end position="714"/>
    </location>
</feature>
<proteinExistence type="predicted"/>
<dbReference type="WBParaSite" id="TCLT_0000112901-mRNA-1">
    <property type="protein sequence ID" value="TCLT_0000112901-mRNA-1"/>
    <property type="gene ID" value="TCLT_0000112901"/>
</dbReference>
<keyword evidence="3" id="KW-0732">Signal</keyword>
<feature type="transmembrane region" description="Helical" evidence="2">
    <location>
        <begin position="437"/>
        <end position="455"/>
    </location>
</feature>
<evidence type="ECO:0000256" key="2">
    <source>
        <dbReference type="SAM" id="Phobius"/>
    </source>
</evidence>
<feature type="transmembrane region" description="Helical" evidence="2">
    <location>
        <begin position="510"/>
        <end position="530"/>
    </location>
</feature>
<keyword evidence="2" id="KW-1133">Transmembrane helix</keyword>
<accession>A0A0N5CLX6</accession>
<evidence type="ECO:0000313" key="5">
    <source>
        <dbReference type="Proteomes" id="UP000276776"/>
    </source>
</evidence>
<reference evidence="4 5" key="2">
    <citation type="submission" date="2018-11" db="EMBL/GenBank/DDBJ databases">
        <authorList>
            <consortium name="Pathogen Informatics"/>
        </authorList>
    </citation>
    <scope>NUCLEOTIDE SEQUENCE [LARGE SCALE GENOMIC DNA]</scope>
</reference>
<keyword evidence="2" id="KW-0812">Transmembrane</keyword>
<feature type="compositionally biased region" description="Basic and acidic residues" evidence="1">
    <location>
        <begin position="698"/>
        <end position="714"/>
    </location>
</feature>
<dbReference type="InterPro" id="IPR036790">
    <property type="entry name" value="Frizzled_dom_sf"/>
</dbReference>
<sequence>MHVFLCIFFLLLLINSATCFSINQTFDRFERAVGHDEANKILKLVVMCFQIYYNHIKCAQTDWACREECRLEFADRITGLCIRPSPTQTCFGIPIRYNFTFESPNILTELPKYEVLSKFPRCWSELGPLLCAVAYRPCSNRTYFEVSMDKAGKMELWQVFRKDMCHRAVKSCSFLFDSSLWPDFVNCSDTIEKKDGRRIFSNGSCRMNYDKEPSEMESKQCLWPLVNGVKHKKPMSQPLIDDCYMSCRSPLISSKWLYDGFKSSVFFFSVTIASASLLCTLYLFTFSFLYNHDLSTYSLTHALLSASVHWFMWSTSYFEELAQRAVCFYWLRRDAMILRSFLDWCNIQFWILRASMLAGYFWLLTAFVIHFGHPKLNCSQAGKWQKKNLDLRSFSLLNYFLASFIATIGLWINSVETDGATGICYLGLQTVGSATQLYIPFLFAFIIFSLLIAYMRYWNKGHLTSEILDDFKRKDQVGLMEKQVVGKSISMNSDFDRNGYFRMTKSWRNLLFGVTVGSQFFAALVLFYSFSISTVSERDTVLNSVRCSLRKTIIEGQTEWLRGLVRDNTMDVFSRRESLGNSFFLNFCSFLSAVGCDLPTDMDDRLFYTFLVHLFFPSLPYLTIVVYVLSGFCGYGLTDVEKVRDKINPFVLVKYCDFASASQKEPSDIKQIPDTFNSVQTGQLSEASPNCEPNDPLKSSEEQESVDKFPSDVESRRLDVLQKSRERRQRQLNHGPLFSAAVNSSISPTVLSAYQNGLIEGRWRERCVTYEKHIKALSANLRVADHEIRRLAGLDVWKGEQKLLSSSGNNISSDGIENHCRLTSSTQFESCHDNFSVNQKHNVSRDFAGGGDHDSEAETSLKCQTFFGGSSTRKALDEIAEGNEDHDSSKDSDSFDSDEEDSEEERIYNEKVTFCGIISEKYFVLLVA</sequence>
<keyword evidence="5" id="KW-1185">Reference proteome</keyword>
<dbReference type="OrthoDB" id="5825023at2759"/>
<feature type="compositionally biased region" description="Acidic residues" evidence="1">
    <location>
        <begin position="894"/>
        <end position="904"/>
    </location>
</feature>
<evidence type="ECO:0000313" key="6">
    <source>
        <dbReference type="WBParaSite" id="TCLT_0000112901-mRNA-1"/>
    </source>
</evidence>
<feature type="signal peptide" evidence="3">
    <location>
        <begin position="1"/>
        <end position="19"/>
    </location>
</feature>
<name>A0A0N5CLX6_THECL</name>
<dbReference type="Proteomes" id="UP000276776">
    <property type="component" value="Unassembled WGS sequence"/>
</dbReference>
<feature type="compositionally biased region" description="Basic and acidic residues" evidence="1">
    <location>
        <begin position="883"/>
        <end position="893"/>
    </location>
</feature>
<evidence type="ECO:0000313" key="4">
    <source>
        <dbReference type="EMBL" id="VDM96397.1"/>
    </source>
</evidence>
<feature type="transmembrane region" description="Helical" evidence="2">
    <location>
        <begin position="350"/>
        <end position="372"/>
    </location>
</feature>
<feature type="transmembrane region" description="Helical" evidence="2">
    <location>
        <begin position="265"/>
        <end position="284"/>
    </location>
</feature>
<organism evidence="6">
    <name type="scientific">Thelazia callipaeda</name>
    <name type="common">Oriental eyeworm</name>
    <name type="synonym">Parasitic nematode</name>
    <dbReference type="NCBI Taxonomy" id="103827"/>
    <lineage>
        <taxon>Eukaryota</taxon>
        <taxon>Metazoa</taxon>
        <taxon>Ecdysozoa</taxon>
        <taxon>Nematoda</taxon>
        <taxon>Chromadorea</taxon>
        <taxon>Rhabditida</taxon>
        <taxon>Spirurina</taxon>
        <taxon>Spiruromorpha</taxon>
        <taxon>Thelazioidea</taxon>
        <taxon>Thelaziidae</taxon>
        <taxon>Thelazia</taxon>
    </lineage>
</organism>
<feature type="transmembrane region" description="Helical" evidence="2">
    <location>
        <begin position="606"/>
        <end position="629"/>
    </location>
</feature>
<feature type="region of interest" description="Disordered" evidence="1">
    <location>
        <begin position="880"/>
        <end position="906"/>
    </location>
</feature>
<dbReference type="AlphaFoldDB" id="A0A0N5CLX6"/>
<dbReference type="SUPFAM" id="SSF63501">
    <property type="entry name" value="Frizzled cysteine-rich domain"/>
    <property type="match status" value="1"/>
</dbReference>
<feature type="transmembrane region" description="Helical" evidence="2">
    <location>
        <begin position="393"/>
        <end position="412"/>
    </location>
</feature>
<dbReference type="Gene3D" id="1.10.2000.10">
    <property type="entry name" value="Frizzled cysteine-rich domain"/>
    <property type="match status" value="1"/>
</dbReference>